<dbReference type="EMBL" id="SHMG01000002">
    <property type="protein sequence ID" value="TAA45585.1"/>
    <property type="molecule type" value="Genomic_DNA"/>
</dbReference>
<dbReference type="Proteomes" id="UP000294164">
    <property type="component" value="Unassembled WGS sequence"/>
</dbReference>
<dbReference type="AlphaFoldDB" id="A0A4Q8M6A6"/>
<comment type="caution">
    <text evidence="2">The sequence shown here is derived from an EMBL/GenBank/DDBJ whole genome shotgun (WGS) entry which is preliminary data.</text>
</comment>
<gene>
    <name evidence="2" type="ORF">EA655_05175</name>
</gene>
<feature type="region of interest" description="Disordered" evidence="1">
    <location>
        <begin position="107"/>
        <end position="126"/>
    </location>
</feature>
<name>A0A4Q8M6A6_9GAMM</name>
<sequence length="126" mass="13448">MLVEAGGGGGSGVGHGGGWGFGIRDSGFGIRDSGFGIRDWRWRWRWRWQRRVRPHDPPPPLRAAQGRAGEGSLLLLRLPSKHHANGEKLPLPSIASRDFELPCAARKGGAKLSPSAGPCGAAWPPA</sequence>
<reference evidence="2 3" key="1">
    <citation type="submission" date="2019-02" db="EMBL/GenBank/DDBJ databases">
        <title>WGS of Pseudoxanthomonas species novum from clinical isolates.</title>
        <authorList>
            <person name="Bernier A.-M."/>
            <person name="Bernard K."/>
            <person name="Vachon A."/>
        </authorList>
    </citation>
    <scope>NUCLEOTIDE SEQUENCE [LARGE SCALE GENOMIC DNA]</scope>
    <source>
        <strain evidence="2 3">NML130969</strain>
    </source>
</reference>
<evidence type="ECO:0000313" key="2">
    <source>
        <dbReference type="EMBL" id="TAA45585.1"/>
    </source>
</evidence>
<evidence type="ECO:0000256" key="1">
    <source>
        <dbReference type="SAM" id="MobiDB-lite"/>
    </source>
</evidence>
<organism evidence="2 3">
    <name type="scientific">Pseudoxanthomonas winnipegensis</name>
    <dbReference type="NCBI Taxonomy" id="2480810"/>
    <lineage>
        <taxon>Bacteria</taxon>
        <taxon>Pseudomonadati</taxon>
        <taxon>Pseudomonadota</taxon>
        <taxon>Gammaproteobacteria</taxon>
        <taxon>Lysobacterales</taxon>
        <taxon>Lysobacteraceae</taxon>
        <taxon>Pseudoxanthomonas</taxon>
    </lineage>
</organism>
<accession>A0A4Q8M6A6</accession>
<evidence type="ECO:0000313" key="3">
    <source>
        <dbReference type="Proteomes" id="UP000294164"/>
    </source>
</evidence>
<protein>
    <submittedName>
        <fullName evidence="2">Uncharacterized protein</fullName>
    </submittedName>
</protein>
<proteinExistence type="predicted"/>